<protein>
    <recommendedName>
        <fullName evidence="3">BTB domain-containing protein</fullName>
    </recommendedName>
</protein>
<evidence type="ECO:0000313" key="1">
    <source>
        <dbReference type="EMBL" id="EMF08148.1"/>
    </source>
</evidence>
<dbReference type="EMBL" id="KB456272">
    <property type="protein sequence ID" value="EMF08148.1"/>
    <property type="molecule type" value="Genomic_DNA"/>
</dbReference>
<evidence type="ECO:0000313" key="2">
    <source>
        <dbReference type="Proteomes" id="UP000016931"/>
    </source>
</evidence>
<proteinExistence type="predicted"/>
<evidence type="ECO:0008006" key="3">
    <source>
        <dbReference type="Google" id="ProtNLM"/>
    </source>
</evidence>
<dbReference type="Proteomes" id="UP000016931">
    <property type="component" value="Unassembled WGS sequence"/>
</dbReference>
<sequence>MASSSPQRTALAAQGRPPVEHRKMMRGASKSIIIIAGSGMAANDPKIAYTVSKDLLTQNSGSFRDLFASKPLSEAFQLPRVMALPFEFYVRFLTDANRDLLTMAKSHADRACQTEALRAQRPSSDHGDLEHEVCMLEALCNIWYSAHGFRDPRFCNAAIDAILHLPNLGPCAIICTTKWCARAMGGDSIVAQHLDEDTPLLKLMLDSVAATMTPNLMRSNFLDGTWSLDFGAKLTLRLNTFVHFGVEVRVPTLGERQRYYAQA</sequence>
<dbReference type="AlphaFoldDB" id="M3BPP9"/>
<dbReference type="OrthoDB" id="10298525at2759"/>
<dbReference type="RefSeq" id="XP_016756269.1">
    <property type="nucleotide sequence ID" value="XM_016901701.1"/>
</dbReference>
<name>M3BPP9_SPHMS</name>
<accession>M3BPP9</accession>
<gene>
    <name evidence="1" type="ORF">SEPMUDRAFT_121642</name>
</gene>
<dbReference type="GeneID" id="27898838"/>
<keyword evidence="2" id="KW-1185">Reference proteome</keyword>
<dbReference type="HOGENOM" id="CLU_1058329_0_0_1"/>
<organism evidence="1 2">
    <name type="scientific">Sphaerulina musiva (strain SO2202)</name>
    <name type="common">Poplar stem canker fungus</name>
    <name type="synonym">Septoria musiva</name>
    <dbReference type="NCBI Taxonomy" id="692275"/>
    <lineage>
        <taxon>Eukaryota</taxon>
        <taxon>Fungi</taxon>
        <taxon>Dikarya</taxon>
        <taxon>Ascomycota</taxon>
        <taxon>Pezizomycotina</taxon>
        <taxon>Dothideomycetes</taxon>
        <taxon>Dothideomycetidae</taxon>
        <taxon>Mycosphaerellales</taxon>
        <taxon>Mycosphaerellaceae</taxon>
        <taxon>Sphaerulina</taxon>
    </lineage>
</organism>
<reference evidence="1 2" key="1">
    <citation type="journal article" date="2012" name="PLoS Pathog.">
        <title>Diverse lifestyles and strategies of plant pathogenesis encoded in the genomes of eighteen Dothideomycetes fungi.</title>
        <authorList>
            <person name="Ohm R.A."/>
            <person name="Feau N."/>
            <person name="Henrissat B."/>
            <person name="Schoch C.L."/>
            <person name="Horwitz B.A."/>
            <person name="Barry K.W."/>
            <person name="Condon B.J."/>
            <person name="Copeland A.C."/>
            <person name="Dhillon B."/>
            <person name="Glaser F."/>
            <person name="Hesse C.N."/>
            <person name="Kosti I."/>
            <person name="LaButti K."/>
            <person name="Lindquist E.A."/>
            <person name="Lucas S."/>
            <person name="Salamov A.A."/>
            <person name="Bradshaw R.E."/>
            <person name="Ciuffetti L."/>
            <person name="Hamelin R.C."/>
            <person name="Kema G.H.J."/>
            <person name="Lawrence C."/>
            <person name="Scott J.A."/>
            <person name="Spatafora J.W."/>
            <person name="Turgeon B.G."/>
            <person name="de Wit P.J.G.M."/>
            <person name="Zhong S."/>
            <person name="Goodwin S.B."/>
            <person name="Grigoriev I.V."/>
        </authorList>
    </citation>
    <scope>NUCLEOTIDE SEQUENCE [LARGE SCALE GENOMIC DNA]</scope>
    <source>
        <strain evidence="1 2">SO2202</strain>
    </source>
</reference>